<accession>A0A382PW04</accession>
<sequence>GRSEAELFVRENKKDKDRLEWQLRSSQAAPELGIEGPATGAEFVGIVGEAATALERKQAMPATSTQNRAFGVMRDIARLLDPRNKKEKLKQALGDLNKAIKEQEQVAEKSKALKDPKEDNRELETEQADVVIDTDLVNKDLQNLVPEATENLDKAIDNQQEAREALKDTSVAPKEKGETAVVEQQEAIENMVAAREAIEKELEELKKKENQPQKNSIQSLEELKKKIAELKEAEKKIKNESAKAEQAPEPSAEQKKAAEQAEKAAKKAAEQAKQIASHLDQVLEKAPEEVKPAAEIAANAAEEIAKTIPEIQKDAETGNAKIDEELKQATEQLEEAAK</sequence>
<protein>
    <submittedName>
        <fullName evidence="2">Uncharacterized protein</fullName>
    </submittedName>
</protein>
<feature type="non-terminal residue" evidence="2">
    <location>
        <position position="1"/>
    </location>
</feature>
<evidence type="ECO:0000256" key="1">
    <source>
        <dbReference type="SAM" id="MobiDB-lite"/>
    </source>
</evidence>
<feature type="region of interest" description="Disordered" evidence="1">
    <location>
        <begin position="237"/>
        <end position="272"/>
    </location>
</feature>
<reference evidence="2" key="1">
    <citation type="submission" date="2018-05" db="EMBL/GenBank/DDBJ databases">
        <authorList>
            <person name="Lanie J.A."/>
            <person name="Ng W.-L."/>
            <person name="Kazmierczak K.M."/>
            <person name="Andrzejewski T.M."/>
            <person name="Davidsen T.M."/>
            <person name="Wayne K.J."/>
            <person name="Tettelin H."/>
            <person name="Glass J.I."/>
            <person name="Rusch D."/>
            <person name="Podicherti R."/>
            <person name="Tsui H.-C.T."/>
            <person name="Winkler M.E."/>
        </authorList>
    </citation>
    <scope>NUCLEOTIDE SEQUENCE</scope>
</reference>
<feature type="compositionally biased region" description="Basic and acidic residues" evidence="1">
    <location>
        <begin position="107"/>
        <end position="124"/>
    </location>
</feature>
<feature type="region of interest" description="Disordered" evidence="1">
    <location>
        <begin position="157"/>
        <end position="180"/>
    </location>
</feature>
<gene>
    <name evidence="2" type="ORF">METZ01_LOCUS330368</name>
</gene>
<evidence type="ECO:0000313" key="2">
    <source>
        <dbReference type="EMBL" id="SVC77514.1"/>
    </source>
</evidence>
<dbReference type="AlphaFoldDB" id="A0A382PW04"/>
<feature type="non-terminal residue" evidence="2">
    <location>
        <position position="338"/>
    </location>
</feature>
<organism evidence="2">
    <name type="scientific">marine metagenome</name>
    <dbReference type="NCBI Taxonomy" id="408172"/>
    <lineage>
        <taxon>unclassified sequences</taxon>
        <taxon>metagenomes</taxon>
        <taxon>ecological metagenomes</taxon>
    </lineage>
</organism>
<feature type="compositionally biased region" description="Basic and acidic residues" evidence="1">
    <location>
        <begin position="157"/>
        <end position="178"/>
    </location>
</feature>
<dbReference type="EMBL" id="UINC01110181">
    <property type="protein sequence ID" value="SVC77514.1"/>
    <property type="molecule type" value="Genomic_DNA"/>
</dbReference>
<feature type="compositionally biased region" description="Basic and acidic residues" evidence="1">
    <location>
        <begin position="252"/>
        <end position="270"/>
    </location>
</feature>
<name>A0A382PW04_9ZZZZ</name>
<proteinExistence type="predicted"/>
<feature type="region of interest" description="Disordered" evidence="1">
    <location>
        <begin position="107"/>
        <end position="126"/>
    </location>
</feature>